<feature type="region of interest" description="Disordered" evidence="6">
    <location>
        <begin position="34"/>
        <end position="79"/>
    </location>
</feature>
<keyword evidence="8" id="KW-1185">Reference proteome</keyword>
<dbReference type="Pfam" id="PF03029">
    <property type="entry name" value="ATP_bind_1"/>
    <property type="match status" value="1"/>
</dbReference>
<evidence type="ECO:0000313" key="7">
    <source>
        <dbReference type="EMBL" id="CAK9054174.1"/>
    </source>
</evidence>
<dbReference type="Gene3D" id="3.40.50.300">
    <property type="entry name" value="P-loop containing nucleotide triphosphate hydrolases"/>
    <property type="match status" value="1"/>
</dbReference>
<proteinExistence type="inferred from homology"/>
<comment type="function">
    <text evidence="5">Small GTPase required for proper localization of RNA polymerase II and III (RNAPII and RNAPIII). May act at an RNAP assembly step prior to nuclear import.</text>
</comment>
<evidence type="ECO:0000256" key="3">
    <source>
        <dbReference type="ARBA" id="ARBA00022801"/>
    </source>
</evidence>
<dbReference type="PANTHER" id="PTHR21231">
    <property type="entry name" value="XPA-BINDING PROTEIN 1-RELATED"/>
    <property type="match status" value="1"/>
</dbReference>
<evidence type="ECO:0000256" key="5">
    <source>
        <dbReference type="RuleBase" id="RU365059"/>
    </source>
</evidence>
<organism evidence="7 8">
    <name type="scientific">Durusdinium trenchii</name>
    <dbReference type="NCBI Taxonomy" id="1381693"/>
    <lineage>
        <taxon>Eukaryota</taxon>
        <taxon>Sar</taxon>
        <taxon>Alveolata</taxon>
        <taxon>Dinophyceae</taxon>
        <taxon>Suessiales</taxon>
        <taxon>Symbiodiniaceae</taxon>
        <taxon>Durusdinium</taxon>
    </lineage>
</organism>
<evidence type="ECO:0000256" key="4">
    <source>
        <dbReference type="ARBA" id="ARBA00023134"/>
    </source>
</evidence>
<feature type="compositionally biased region" description="Basic and acidic residues" evidence="6">
    <location>
        <begin position="34"/>
        <end position="46"/>
    </location>
</feature>
<gene>
    <name evidence="7" type="ORF">SCF082_LOCUS29431</name>
</gene>
<evidence type="ECO:0000256" key="1">
    <source>
        <dbReference type="ARBA" id="ARBA00005290"/>
    </source>
</evidence>
<comment type="subunit">
    <text evidence="5">Binds to RNA polymerase II (RNAPII).</text>
</comment>
<name>A0ABP0MVX8_9DINO</name>
<dbReference type="PANTHER" id="PTHR21231:SF3">
    <property type="entry name" value="GPN-LOOP GTPASE 2"/>
    <property type="match status" value="1"/>
</dbReference>
<evidence type="ECO:0000256" key="2">
    <source>
        <dbReference type="ARBA" id="ARBA00022741"/>
    </source>
</evidence>
<dbReference type="InterPro" id="IPR004130">
    <property type="entry name" value="Gpn"/>
</dbReference>
<dbReference type="SUPFAM" id="SSF52540">
    <property type="entry name" value="P-loop containing nucleoside triphosphate hydrolases"/>
    <property type="match status" value="1"/>
</dbReference>
<dbReference type="Proteomes" id="UP001642464">
    <property type="component" value="Unassembled WGS sequence"/>
</dbReference>
<keyword evidence="4 5" id="KW-0342">GTP-binding</keyword>
<comment type="caution">
    <text evidence="7">The sequence shown here is derived from an EMBL/GenBank/DDBJ whole genome shotgun (WGS) entry which is preliminary data.</text>
</comment>
<feature type="compositionally biased region" description="Basic and acidic residues" evidence="6">
    <location>
        <begin position="54"/>
        <end position="79"/>
    </location>
</feature>
<accession>A0ABP0MVX8</accession>
<dbReference type="InterPro" id="IPR027417">
    <property type="entry name" value="P-loop_NTPase"/>
</dbReference>
<evidence type="ECO:0000313" key="8">
    <source>
        <dbReference type="Proteomes" id="UP001642464"/>
    </source>
</evidence>
<dbReference type="EMBL" id="CAXAMM010023780">
    <property type="protein sequence ID" value="CAK9054174.1"/>
    <property type="molecule type" value="Genomic_DNA"/>
</dbReference>
<keyword evidence="3 5" id="KW-0378">Hydrolase</keyword>
<comment type="similarity">
    <text evidence="1 5">Belongs to the GPN-loop GTPase family.</text>
</comment>
<protein>
    <recommendedName>
        <fullName evidence="5">GPN-loop GTPase 2</fullName>
    </recommendedName>
</protein>
<reference evidence="7 8" key="1">
    <citation type="submission" date="2024-02" db="EMBL/GenBank/DDBJ databases">
        <authorList>
            <person name="Chen Y."/>
            <person name="Shah S."/>
            <person name="Dougan E. K."/>
            <person name="Thang M."/>
            <person name="Chan C."/>
        </authorList>
    </citation>
    <scope>NUCLEOTIDE SEQUENCE [LARGE SCALE GENOMIC DNA]</scope>
</reference>
<keyword evidence="2 5" id="KW-0547">Nucleotide-binding</keyword>
<sequence length="385" mass="44919">MQEFESWRVKDLEARNKREKEWYSMREAAKIEAKQKALEKEEELERRRAKKKAKEKEEAKKKKEEKQAKKEKKDQEEMERRIKIAEAAAARRERGKLGDPEAELAKLIQEAKQGLETAEAGWDCERFLEFYDILVLQFEASHADVKIHWGSFGIQFELLRRKLLKLPSPKEQILKCLKLASLSWMKMSEVELYTHNEVMTKITQQLTKALDLRLVAVHLIDSTLCVDAYRYLSAVFLSLSAMMQLELPHINVLSKIDMVMDHTDDLSFSLDYYAGVSDLSQLLWTLQTTRHPMSEKFKEFNRLIAELIEDYGLVSFEPLDIQDKECALRVLGRCDTANGHIMNSEKVEDPSDPVSGVRLFQAGFSDAGEFLDEYLERYEERLQQR</sequence>
<evidence type="ECO:0000256" key="6">
    <source>
        <dbReference type="SAM" id="MobiDB-lite"/>
    </source>
</evidence>